<name>A0A1M5NC78_9BRAD</name>
<dbReference type="AlphaFoldDB" id="A0A1M5NC78"/>
<dbReference type="RefSeq" id="WP_079601859.1">
    <property type="nucleotide sequence ID" value="NZ_LT670817.1"/>
</dbReference>
<dbReference type="OrthoDB" id="8480335at2"/>
<accession>A0A1M5NC78</accession>
<proteinExistence type="predicted"/>
<organism evidence="1 2">
    <name type="scientific">Bradyrhizobium erythrophlei</name>
    <dbReference type="NCBI Taxonomy" id="1437360"/>
    <lineage>
        <taxon>Bacteria</taxon>
        <taxon>Pseudomonadati</taxon>
        <taxon>Pseudomonadota</taxon>
        <taxon>Alphaproteobacteria</taxon>
        <taxon>Hyphomicrobiales</taxon>
        <taxon>Nitrobacteraceae</taxon>
        <taxon>Bradyrhizobium</taxon>
    </lineage>
</organism>
<gene>
    <name evidence="1" type="ORF">SAMN05443248_2933</name>
</gene>
<evidence type="ECO:0000313" key="2">
    <source>
        <dbReference type="Proteomes" id="UP000189796"/>
    </source>
</evidence>
<dbReference type="EMBL" id="LT670817">
    <property type="protein sequence ID" value="SHG87174.1"/>
    <property type="molecule type" value="Genomic_DNA"/>
</dbReference>
<evidence type="ECO:0000313" key="1">
    <source>
        <dbReference type="EMBL" id="SHG87174.1"/>
    </source>
</evidence>
<reference evidence="1 2" key="1">
    <citation type="submission" date="2016-11" db="EMBL/GenBank/DDBJ databases">
        <authorList>
            <person name="Jaros S."/>
            <person name="Januszkiewicz K."/>
            <person name="Wedrychowicz H."/>
        </authorList>
    </citation>
    <scope>NUCLEOTIDE SEQUENCE [LARGE SCALE GENOMIC DNA]</scope>
    <source>
        <strain evidence="1 2">GAS138</strain>
    </source>
</reference>
<sequence>MSKEETQQTIGRLLQGPTDRDAIHVAVAPVYCFETIYPGQHIGFVDGNAERGIVSAKVPAERMIGIADPFLRSPIGSGGMFWMFLYPNTVTGLKHLWKHPAFDVDVAKAVADKKAASEAWLRNFCENSDGPSYDNLIKAALNGGAWADEEDSYYSISIEDGHFGVYGTDAHGEIPSEFWDHLEALTGFKVTERPEYFSCSC</sequence>
<dbReference type="Proteomes" id="UP000189796">
    <property type="component" value="Chromosome I"/>
</dbReference>
<protein>
    <submittedName>
        <fullName evidence="1">Uncharacterized protein</fullName>
    </submittedName>
</protein>